<accession>A0AAD4XY85</accession>
<keyword evidence="3" id="KW-1185">Reference proteome</keyword>
<proteinExistence type="predicted"/>
<organism evidence="2 3">
    <name type="scientific">Ovis ammon polii</name>
    <dbReference type="NCBI Taxonomy" id="230172"/>
    <lineage>
        <taxon>Eukaryota</taxon>
        <taxon>Metazoa</taxon>
        <taxon>Chordata</taxon>
        <taxon>Craniata</taxon>
        <taxon>Vertebrata</taxon>
        <taxon>Euteleostomi</taxon>
        <taxon>Mammalia</taxon>
        <taxon>Eutheria</taxon>
        <taxon>Laurasiatheria</taxon>
        <taxon>Artiodactyla</taxon>
        <taxon>Ruminantia</taxon>
        <taxon>Pecora</taxon>
        <taxon>Bovidae</taxon>
        <taxon>Caprinae</taxon>
        <taxon>Ovis</taxon>
    </lineage>
</organism>
<feature type="region of interest" description="Disordered" evidence="1">
    <location>
        <begin position="197"/>
        <end position="254"/>
    </location>
</feature>
<dbReference type="Proteomes" id="UP001214576">
    <property type="component" value="Unassembled WGS sequence"/>
</dbReference>
<reference evidence="2" key="1">
    <citation type="submission" date="2022-03" db="EMBL/GenBank/DDBJ databases">
        <title>Genomic analyses of argali, domestic sheep and their hybrids provide insights into chromosomal evolution, heterosis and genetic basis of agronomic traits.</title>
        <authorList>
            <person name="Li M."/>
        </authorList>
    </citation>
    <scope>NUCLEOTIDE SEQUENCE</scope>
    <source>
        <strain evidence="2">CAU-MHL-2022a</strain>
        <tissue evidence="2">Skin</tissue>
    </source>
</reference>
<protein>
    <submittedName>
        <fullName evidence="2">Uncharacterized protein</fullName>
    </submittedName>
</protein>
<sequence>MQSLVENGTEEAEKDPHNLTTLSRHLPREADEQCRDKTSAHFKSGFLALCVCGGLQRDTELYVITRNLADRLAYLRLLLRCRCGDVVSELSGKGKSTARNAATLLLCQRITEWSVNRPTVSSPWLQRQGMSCSERRLLFLEARSFSLRWLLFLRSTGSRLMFVYFNQLESKENKWSKIYKTLAHSLVHQESPRFTGFEGSWQEEEPRKASKGDEEKGSKCRKKKRHRDIHPMVSLSTSSGLSSRHKKKSRHLTEEVDTCFNEARQAPEEKNLIGFFNQVRSYVNEFTEELFN</sequence>
<evidence type="ECO:0000313" key="3">
    <source>
        <dbReference type="Proteomes" id="UP001214576"/>
    </source>
</evidence>
<evidence type="ECO:0000256" key="1">
    <source>
        <dbReference type="SAM" id="MobiDB-lite"/>
    </source>
</evidence>
<comment type="caution">
    <text evidence="2">The sequence shown here is derived from an EMBL/GenBank/DDBJ whole genome shotgun (WGS) entry which is preliminary data.</text>
</comment>
<feature type="compositionally biased region" description="Basic and acidic residues" evidence="1">
    <location>
        <begin position="204"/>
        <end position="218"/>
    </location>
</feature>
<dbReference type="AlphaFoldDB" id="A0AAD4XY85"/>
<feature type="region of interest" description="Disordered" evidence="1">
    <location>
        <begin position="1"/>
        <end position="26"/>
    </location>
</feature>
<dbReference type="EMBL" id="JAKZEL010000025">
    <property type="protein sequence ID" value="KAI4530500.1"/>
    <property type="molecule type" value="Genomic_DNA"/>
</dbReference>
<feature type="compositionally biased region" description="Basic residues" evidence="1">
    <location>
        <begin position="219"/>
        <end position="228"/>
    </location>
</feature>
<name>A0AAD4XY85_OVIAM</name>
<gene>
    <name evidence="2" type="ORF">MG293_019389</name>
</gene>
<evidence type="ECO:0000313" key="2">
    <source>
        <dbReference type="EMBL" id="KAI4530500.1"/>
    </source>
</evidence>